<sequence length="171" mass="17686">MSAPCLLVAGAAGVGKSSLVQGITGAPAAAPATPWLVQNKYYSARVEVRESREVASTGAMPEALVLVFSLQDASTLQSAQDACSGFDLEQVEVKLLCGTHADALLAGGVEAADLETPAQPEWFQRALDWSIEHGFELVVCSPGVPGTDAALALDGDRQGVARVVEALQAHT</sequence>
<organism evidence="1 2">
    <name type="scientific">Tetrabaena socialis</name>
    <dbReference type="NCBI Taxonomy" id="47790"/>
    <lineage>
        <taxon>Eukaryota</taxon>
        <taxon>Viridiplantae</taxon>
        <taxon>Chlorophyta</taxon>
        <taxon>core chlorophytes</taxon>
        <taxon>Chlorophyceae</taxon>
        <taxon>CS clade</taxon>
        <taxon>Chlamydomonadales</taxon>
        <taxon>Tetrabaenaceae</taxon>
        <taxon>Tetrabaena</taxon>
    </lineage>
</organism>
<proteinExistence type="predicted"/>
<dbReference type="Proteomes" id="UP000236333">
    <property type="component" value="Unassembled WGS sequence"/>
</dbReference>
<feature type="non-terminal residue" evidence="1">
    <location>
        <position position="171"/>
    </location>
</feature>
<evidence type="ECO:0000313" key="1">
    <source>
        <dbReference type="EMBL" id="PNG99040.1"/>
    </source>
</evidence>
<gene>
    <name evidence="1" type="ORF">TSOC_015188</name>
</gene>
<protein>
    <submittedName>
        <fullName evidence="1">Uncharacterized protein</fullName>
    </submittedName>
</protein>
<dbReference type="AlphaFoldDB" id="A0A2J7ZFJ3"/>
<comment type="caution">
    <text evidence="1">The sequence shown here is derived from an EMBL/GenBank/DDBJ whole genome shotgun (WGS) entry which is preliminary data.</text>
</comment>
<name>A0A2J7ZFJ3_9CHLO</name>
<reference evidence="1 2" key="1">
    <citation type="journal article" date="2017" name="Mol. Biol. Evol.">
        <title>The 4-celled Tetrabaena socialis nuclear genome reveals the essential components for genetic control of cell number at the origin of multicellularity in the volvocine lineage.</title>
        <authorList>
            <person name="Featherston J."/>
            <person name="Arakaki Y."/>
            <person name="Hanschen E.R."/>
            <person name="Ferris P.J."/>
            <person name="Michod R.E."/>
            <person name="Olson B.J.S.C."/>
            <person name="Nozaki H."/>
            <person name="Durand P.M."/>
        </authorList>
    </citation>
    <scope>NUCLEOTIDE SEQUENCE [LARGE SCALE GENOMIC DNA]</scope>
    <source>
        <strain evidence="1 2">NIES-571</strain>
    </source>
</reference>
<dbReference type="Gene3D" id="3.40.50.11960">
    <property type="match status" value="1"/>
</dbReference>
<dbReference type="OrthoDB" id="10261384at2759"/>
<keyword evidence="2" id="KW-1185">Reference proteome</keyword>
<accession>A0A2J7ZFJ3</accession>
<dbReference type="EMBL" id="PGGS01004405">
    <property type="protein sequence ID" value="PNG99040.1"/>
    <property type="molecule type" value="Genomic_DNA"/>
</dbReference>
<dbReference type="PANTHER" id="PTHR14659:SF1">
    <property type="entry name" value="ALPHA- AND GAMMA-ADAPTIN-BINDING PROTEIN P34"/>
    <property type="match status" value="1"/>
</dbReference>
<evidence type="ECO:0000313" key="2">
    <source>
        <dbReference type="Proteomes" id="UP000236333"/>
    </source>
</evidence>
<dbReference type="InterPro" id="IPR019341">
    <property type="entry name" value="Alpha/Gamma-adaptin-bd_p34"/>
</dbReference>
<dbReference type="PANTHER" id="PTHR14659">
    <property type="entry name" value="ALPHA- AND GAMMA-ADAPTIN-BINDING PROTEIN P34"/>
    <property type="match status" value="1"/>
</dbReference>